<dbReference type="InterPro" id="IPR039422">
    <property type="entry name" value="MarR/SlyA-like"/>
</dbReference>
<feature type="domain" description="HTH marR-type" evidence="2">
    <location>
        <begin position="43"/>
        <end position="175"/>
    </location>
</feature>
<protein>
    <submittedName>
        <fullName evidence="3">DNA-binding MarR family transcriptional regulator</fullName>
    </submittedName>
</protein>
<dbReference type="InterPro" id="IPR036388">
    <property type="entry name" value="WH-like_DNA-bd_sf"/>
</dbReference>
<dbReference type="OrthoDB" id="32523at2"/>
<dbReference type="PRINTS" id="PR00598">
    <property type="entry name" value="HTHMARR"/>
</dbReference>
<dbReference type="EMBL" id="QEKO01000002">
    <property type="protein sequence ID" value="PVY62534.1"/>
    <property type="molecule type" value="Genomic_DNA"/>
</dbReference>
<dbReference type="PROSITE" id="PS50995">
    <property type="entry name" value="HTH_MARR_2"/>
    <property type="match status" value="1"/>
</dbReference>
<dbReference type="Gene3D" id="1.10.10.10">
    <property type="entry name" value="Winged helix-like DNA-binding domain superfamily/Winged helix DNA-binding domain"/>
    <property type="match status" value="1"/>
</dbReference>
<comment type="caution">
    <text evidence="3">The sequence shown here is derived from an EMBL/GenBank/DDBJ whole genome shotgun (WGS) entry which is preliminary data.</text>
</comment>
<dbReference type="GO" id="GO:0003677">
    <property type="term" value="F:DNA binding"/>
    <property type="evidence" value="ECO:0007669"/>
    <property type="project" value="UniProtKB-KW"/>
</dbReference>
<reference evidence="3 4" key="1">
    <citation type="submission" date="2018-04" db="EMBL/GenBank/DDBJ databases">
        <title>Genomic Encyclopedia of Type Strains, Phase IV (KMG-IV): sequencing the most valuable type-strain genomes for metagenomic binning, comparative biology and taxonomic classification.</title>
        <authorList>
            <person name="Goeker M."/>
        </authorList>
    </citation>
    <scope>NUCLEOTIDE SEQUENCE [LARGE SCALE GENOMIC DNA]</scope>
    <source>
        <strain evidence="3 4">DSM 10065</strain>
    </source>
</reference>
<dbReference type="GO" id="GO:0003700">
    <property type="term" value="F:DNA-binding transcription factor activity"/>
    <property type="evidence" value="ECO:0007669"/>
    <property type="project" value="InterPro"/>
</dbReference>
<name>A0A2U1CNM3_9BURK</name>
<feature type="region of interest" description="Disordered" evidence="1">
    <location>
        <begin position="1"/>
        <end position="34"/>
    </location>
</feature>
<accession>A0A2U1CNM3</accession>
<gene>
    <name evidence="3" type="ORF">C7440_2028</name>
</gene>
<evidence type="ECO:0000259" key="2">
    <source>
        <dbReference type="PROSITE" id="PS50995"/>
    </source>
</evidence>
<dbReference type="InterPro" id="IPR036390">
    <property type="entry name" value="WH_DNA-bd_sf"/>
</dbReference>
<organism evidence="3 4">
    <name type="scientific">Pusillimonas noertemannii</name>
    <dbReference type="NCBI Taxonomy" id="305977"/>
    <lineage>
        <taxon>Bacteria</taxon>
        <taxon>Pseudomonadati</taxon>
        <taxon>Pseudomonadota</taxon>
        <taxon>Betaproteobacteria</taxon>
        <taxon>Burkholderiales</taxon>
        <taxon>Alcaligenaceae</taxon>
        <taxon>Pusillimonas</taxon>
    </lineage>
</organism>
<dbReference type="Proteomes" id="UP000246145">
    <property type="component" value="Unassembled WGS sequence"/>
</dbReference>
<dbReference type="GO" id="GO:0006950">
    <property type="term" value="P:response to stress"/>
    <property type="evidence" value="ECO:0007669"/>
    <property type="project" value="TreeGrafter"/>
</dbReference>
<evidence type="ECO:0000313" key="3">
    <source>
        <dbReference type="EMBL" id="PVY62534.1"/>
    </source>
</evidence>
<evidence type="ECO:0000256" key="1">
    <source>
        <dbReference type="SAM" id="MobiDB-lite"/>
    </source>
</evidence>
<dbReference type="SMART" id="SM00347">
    <property type="entry name" value="HTH_MARR"/>
    <property type="match status" value="1"/>
</dbReference>
<dbReference type="AlphaFoldDB" id="A0A2U1CNM3"/>
<evidence type="ECO:0000313" key="4">
    <source>
        <dbReference type="Proteomes" id="UP000246145"/>
    </source>
</evidence>
<proteinExistence type="predicted"/>
<keyword evidence="3" id="KW-0238">DNA-binding</keyword>
<dbReference type="PANTHER" id="PTHR33164">
    <property type="entry name" value="TRANSCRIPTIONAL REGULATOR, MARR FAMILY"/>
    <property type="match status" value="1"/>
</dbReference>
<feature type="compositionally biased region" description="Polar residues" evidence="1">
    <location>
        <begin position="21"/>
        <end position="31"/>
    </location>
</feature>
<keyword evidence="4" id="KW-1185">Reference proteome</keyword>
<dbReference type="RefSeq" id="WP_116518403.1">
    <property type="nucleotide sequence ID" value="NZ_JACCEX010000002.1"/>
</dbReference>
<dbReference type="Pfam" id="PF12802">
    <property type="entry name" value="MarR_2"/>
    <property type="match status" value="1"/>
</dbReference>
<dbReference type="PANTHER" id="PTHR33164:SF43">
    <property type="entry name" value="HTH-TYPE TRANSCRIPTIONAL REPRESSOR YETL"/>
    <property type="match status" value="1"/>
</dbReference>
<dbReference type="SUPFAM" id="SSF46785">
    <property type="entry name" value="Winged helix' DNA-binding domain"/>
    <property type="match status" value="1"/>
</dbReference>
<dbReference type="STRING" id="1231391.GCA_000308195_02072"/>
<dbReference type="InterPro" id="IPR000835">
    <property type="entry name" value="HTH_MarR-typ"/>
</dbReference>
<sequence>MNKADTNAAARRGASGAVEAASSQDSLSGRNRGTDLPEDWQLNGNVAHYFSRIINRLNLDLADRVRALDITAQHYRVLQILYFGDGITIGALRKRIVITLPVLSRVLDQMQQRGLLVRQSKPEDARYTYIFLTQKGVEAYEKAWPEARPIIDDALEGLTRSQLRTLLSLIQKIDGRINE</sequence>